<feature type="compositionally biased region" description="Basic and acidic residues" evidence="4">
    <location>
        <begin position="27"/>
        <end position="38"/>
    </location>
</feature>
<name>A0A5J4NRM1_9TREM</name>
<accession>A0A5J4NRM1</accession>
<evidence type="ECO:0000313" key="5">
    <source>
        <dbReference type="EMBL" id="KAA3678202.1"/>
    </source>
</evidence>
<gene>
    <name evidence="5" type="ORF">DEA37_0001068</name>
</gene>
<dbReference type="Pfam" id="PF05361">
    <property type="entry name" value="PP1_inhibitor"/>
    <property type="match status" value="1"/>
</dbReference>
<dbReference type="GO" id="GO:0005737">
    <property type="term" value="C:cytoplasm"/>
    <property type="evidence" value="ECO:0007669"/>
    <property type="project" value="InterPro"/>
</dbReference>
<keyword evidence="2" id="KW-0597">Phosphoprotein</keyword>
<sequence length="152" mass="17350">MVTTVKVIREYESLFGGMSETPTVSTHHSESTGKDENKGVAFAQTSVPDGSKRKRYLTAKYDRKTRHKISETIRLENFVFDQLRKLYQTDVDDYDCDIDLEEIGRIPGTDDRRNILLEKLKSCPASNEDITVSAFSMLKHTRTIVLGVIIYI</sequence>
<evidence type="ECO:0000313" key="6">
    <source>
        <dbReference type="Proteomes" id="UP000324629"/>
    </source>
</evidence>
<dbReference type="InterPro" id="IPR036658">
    <property type="entry name" value="CPI-17_sf"/>
</dbReference>
<comment type="caution">
    <text evidence="5">The sequence shown here is derived from an EMBL/GenBank/DDBJ whole genome shotgun (WGS) entry which is preliminary data.</text>
</comment>
<protein>
    <submittedName>
        <fullName evidence="5">Uncharacterized protein</fullName>
    </submittedName>
</protein>
<dbReference type="GO" id="GO:0004865">
    <property type="term" value="F:protein serine/threonine phosphatase inhibitor activity"/>
    <property type="evidence" value="ECO:0007669"/>
    <property type="project" value="TreeGrafter"/>
</dbReference>
<evidence type="ECO:0000256" key="4">
    <source>
        <dbReference type="SAM" id="MobiDB-lite"/>
    </source>
</evidence>
<keyword evidence="3" id="KW-0650">Protein phosphatase inhibitor</keyword>
<comment type="similarity">
    <text evidence="1">Belongs to the PP1 inhibitor family.</text>
</comment>
<dbReference type="InterPro" id="IPR008025">
    <property type="entry name" value="CPI-17"/>
</dbReference>
<dbReference type="PANTHER" id="PTHR16188:SF14">
    <property type="entry name" value="GEO07393P1"/>
    <property type="match status" value="1"/>
</dbReference>
<evidence type="ECO:0000256" key="3">
    <source>
        <dbReference type="ARBA" id="ARBA00023272"/>
    </source>
</evidence>
<dbReference type="EMBL" id="QNGE01001184">
    <property type="protein sequence ID" value="KAA3678202.1"/>
    <property type="molecule type" value="Genomic_DNA"/>
</dbReference>
<keyword evidence="6" id="KW-1185">Reference proteome</keyword>
<organism evidence="5 6">
    <name type="scientific">Paragonimus westermani</name>
    <dbReference type="NCBI Taxonomy" id="34504"/>
    <lineage>
        <taxon>Eukaryota</taxon>
        <taxon>Metazoa</taxon>
        <taxon>Spiralia</taxon>
        <taxon>Lophotrochozoa</taxon>
        <taxon>Platyhelminthes</taxon>
        <taxon>Trematoda</taxon>
        <taxon>Digenea</taxon>
        <taxon>Plagiorchiida</taxon>
        <taxon>Troglotremata</taxon>
        <taxon>Troglotrematidae</taxon>
        <taxon>Paragonimus</taxon>
    </lineage>
</organism>
<evidence type="ECO:0000256" key="2">
    <source>
        <dbReference type="ARBA" id="ARBA00022553"/>
    </source>
</evidence>
<dbReference type="Proteomes" id="UP000324629">
    <property type="component" value="Unassembled WGS sequence"/>
</dbReference>
<reference evidence="5 6" key="1">
    <citation type="journal article" date="2019" name="Gigascience">
        <title>Whole-genome sequence of the oriental lung fluke Paragonimus westermani.</title>
        <authorList>
            <person name="Oey H."/>
            <person name="Zakrzewski M."/>
            <person name="Narain K."/>
            <person name="Devi K.R."/>
            <person name="Agatsuma T."/>
            <person name="Nawaratna S."/>
            <person name="Gobert G.N."/>
            <person name="Jones M.K."/>
            <person name="Ragan M.A."/>
            <person name="McManus D.P."/>
            <person name="Krause L."/>
        </authorList>
    </citation>
    <scope>NUCLEOTIDE SEQUENCE [LARGE SCALE GENOMIC DNA]</scope>
    <source>
        <strain evidence="5 6">IND2009</strain>
    </source>
</reference>
<evidence type="ECO:0000256" key="1">
    <source>
        <dbReference type="ARBA" id="ARBA00005483"/>
    </source>
</evidence>
<proteinExistence type="inferred from homology"/>
<dbReference type="Gene3D" id="1.10.150.220">
    <property type="entry name" value="CPI-17"/>
    <property type="match status" value="1"/>
</dbReference>
<feature type="region of interest" description="Disordered" evidence="4">
    <location>
        <begin position="18"/>
        <end position="39"/>
    </location>
</feature>
<dbReference type="SUPFAM" id="SSF81790">
    <property type="entry name" value="Myosin phosphatase inhibitor 17kDa protein, CPI-17"/>
    <property type="match status" value="1"/>
</dbReference>
<dbReference type="AlphaFoldDB" id="A0A5J4NRM1"/>
<dbReference type="PANTHER" id="PTHR16188">
    <property type="entry name" value="PROTEIN PHOSPHATASE 1 INHIBITOR POTENTIATED BY PROTEIN KINASE C"/>
    <property type="match status" value="1"/>
</dbReference>